<dbReference type="PaxDb" id="4113-PGSC0003DMT400092917"/>
<accession>M1DQV1</accession>
<proteinExistence type="predicted"/>
<dbReference type="Proteomes" id="UP000011115">
    <property type="component" value="Unassembled WGS sequence"/>
</dbReference>
<evidence type="ECO:0000313" key="1">
    <source>
        <dbReference type="EnsemblPlants" id="PGSC0003DMT400092917"/>
    </source>
</evidence>
<reference evidence="1" key="2">
    <citation type="submission" date="2015-06" db="UniProtKB">
        <authorList>
            <consortium name="EnsemblPlants"/>
        </authorList>
    </citation>
    <scope>IDENTIFICATION</scope>
    <source>
        <strain evidence="1">DM1-3 516 R44</strain>
    </source>
</reference>
<organism evidence="1 2">
    <name type="scientific">Solanum tuberosum</name>
    <name type="common">Potato</name>
    <dbReference type="NCBI Taxonomy" id="4113"/>
    <lineage>
        <taxon>Eukaryota</taxon>
        <taxon>Viridiplantae</taxon>
        <taxon>Streptophyta</taxon>
        <taxon>Embryophyta</taxon>
        <taxon>Tracheophyta</taxon>
        <taxon>Spermatophyta</taxon>
        <taxon>Magnoliopsida</taxon>
        <taxon>eudicotyledons</taxon>
        <taxon>Gunneridae</taxon>
        <taxon>Pentapetalae</taxon>
        <taxon>asterids</taxon>
        <taxon>lamiids</taxon>
        <taxon>Solanales</taxon>
        <taxon>Solanaceae</taxon>
        <taxon>Solanoideae</taxon>
        <taxon>Solaneae</taxon>
        <taxon>Solanum</taxon>
    </lineage>
</organism>
<protein>
    <submittedName>
        <fullName evidence="1">Uncharacterized protein</fullName>
    </submittedName>
</protein>
<dbReference type="AlphaFoldDB" id="M1DQV1"/>
<keyword evidence="2" id="KW-1185">Reference proteome</keyword>
<dbReference type="Gramene" id="PGSC0003DMT400092917">
    <property type="protein sequence ID" value="PGSC0003DMT400092917"/>
    <property type="gene ID" value="PGSC0003DMG400042488"/>
</dbReference>
<reference evidence="2" key="1">
    <citation type="journal article" date="2011" name="Nature">
        <title>Genome sequence and analysis of the tuber crop potato.</title>
        <authorList>
            <consortium name="The Potato Genome Sequencing Consortium"/>
        </authorList>
    </citation>
    <scope>NUCLEOTIDE SEQUENCE [LARGE SCALE GENOMIC DNA]</scope>
    <source>
        <strain evidence="2">cv. DM1-3 516 R44</strain>
    </source>
</reference>
<sequence length="111" mass="11418">MGRPAGIESPSWITALGATRVKAKGHVPKPKGKAIAKEHGYSNLGAHCLNLTRGTTGHGALRGVALAMVEWPPSGLATTSTSRERPPPVVFTMAHGDLPEDALGKGACGTK</sequence>
<dbReference type="EnsemblPlants" id="PGSC0003DMT400092917">
    <property type="protein sequence ID" value="PGSC0003DMT400092917"/>
    <property type="gene ID" value="PGSC0003DMG400042488"/>
</dbReference>
<name>M1DQV1_SOLTU</name>
<evidence type="ECO:0000313" key="2">
    <source>
        <dbReference type="Proteomes" id="UP000011115"/>
    </source>
</evidence>
<dbReference type="InParanoid" id="M1DQV1"/>
<dbReference type="HOGENOM" id="CLU_2162931_0_0_1"/>